<proteinExistence type="predicted"/>
<protein>
    <submittedName>
        <fullName evidence="2">Uncharacterized protein</fullName>
    </submittedName>
</protein>
<reference evidence="2 3" key="1">
    <citation type="submission" date="2023-09" db="EMBL/GenBank/DDBJ databases">
        <title>Multi-omics analysis of a traditional fermented food reveals byproduct-associated fungal strains for waste-to-food upcycling.</title>
        <authorList>
            <consortium name="Lawrence Berkeley National Laboratory"/>
            <person name="Rekdal V.M."/>
            <person name="Villalobos-Escobedo J.M."/>
            <person name="Rodriguez-Valeron N."/>
            <person name="Garcia M.O."/>
            <person name="Vasquez D.P."/>
            <person name="Damayanti I."/>
            <person name="Sorensen P.M."/>
            <person name="Baidoo E.E."/>
            <person name="De Carvalho A.C."/>
            <person name="Riley R."/>
            <person name="Lipzen A."/>
            <person name="He G."/>
            <person name="Yan M."/>
            <person name="Haridas S."/>
            <person name="Daum C."/>
            <person name="Yoshinaga Y."/>
            <person name="Ng V."/>
            <person name="Grigoriev I.V."/>
            <person name="Munk R."/>
            <person name="Nuraida L."/>
            <person name="Wijaya C.H."/>
            <person name="Morales P.-C."/>
            <person name="Keasling J.D."/>
        </authorList>
    </citation>
    <scope>NUCLEOTIDE SEQUENCE [LARGE SCALE GENOMIC DNA]</scope>
    <source>
        <strain evidence="2 3">FGSC 2613</strain>
    </source>
</reference>
<gene>
    <name evidence="2" type="ORF">QR685DRAFT_451022</name>
</gene>
<organism evidence="2 3">
    <name type="scientific">Neurospora intermedia</name>
    <dbReference type="NCBI Taxonomy" id="5142"/>
    <lineage>
        <taxon>Eukaryota</taxon>
        <taxon>Fungi</taxon>
        <taxon>Dikarya</taxon>
        <taxon>Ascomycota</taxon>
        <taxon>Pezizomycotina</taxon>
        <taxon>Sordariomycetes</taxon>
        <taxon>Sordariomycetidae</taxon>
        <taxon>Sordariales</taxon>
        <taxon>Sordariaceae</taxon>
        <taxon>Neurospora</taxon>
    </lineage>
</organism>
<feature type="compositionally biased region" description="Polar residues" evidence="1">
    <location>
        <begin position="33"/>
        <end position="45"/>
    </location>
</feature>
<evidence type="ECO:0000313" key="2">
    <source>
        <dbReference type="EMBL" id="KAL0466517.1"/>
    </source>
</evidence>
<comment type="caution">
    <text evidence="2">The sequence shown here is derived from an EMBL/GenBank/DDBJ whole genome shotgun (WGS) entry which is preliminary data.</text>
</comment>
<sequence length="174" mass="19341">MSPTKRERTASTSPPSDGHIDKRPRVEDEDASTNEIPPQARPSSKTRIDQRPPLVLESETSEVDSESALMTDDEPDGHQKTEDDRSNEGNHDGDMDVVSWGWGDAHFRYELSPTSQIGNEQESDTSYSDTRISLWQQEDRVFAGVIFQEYPGKASPVALSASHGPLECDEPLQV</sequence>
<evidence type="ECO:0000313" key="3">
    <source>
        <dbReference type="Proteomes" id="UP001451303"/>
    </source>
</evidence>
<feature type="region of interest" description="Disordered" evidence="1">
    <location>
        <begin position="1"/>
        <end position="97"/>
    </location>
</feature>
<name>A0ABR3D1F2_NEUIN</name>
<evidence type="ECO:0000256" key="1">
    <source>
        <dbReference type="SAM" id="MobiDB-lite"/>
    </source>
</evidence>
<dbReference type="EMBL" id="JAVLET010000012">
    <property type="protein sequence ID" value="KAL0466517.1"/>
    <property type="molecule type" value="Genomic_DNA"/>
</dbReference>
<accession>A0ABR3D1F2</accession>
<feature type="compositionally biased region" description="Acidic residues" evidence="1">
    <location>
        <begin position="59"/>
        <end position="75"/>
    </location>
</feature>
<keyword evidence="3" id="KW-1185">Reference proteome</keyword>
<feature type="compositionally biased region" description="Basic and acidic residues" evidence="1">
    <location>
        <begin position="76"/>
        <end position="94"/>
    </location>
</feature>
<dbReference type="Proteomes" id="UP001451303">
    <property type="component" value="Unassembled WGS sequence"/>
</dbReference>